<dbReference type="Pfam" id="PF00072">
    <property type="entry name" value="Response_reg"/>
    <property type="match status" value="1"/>
</dbReference>
<dbReference type="Gene3D" id="3.40.50.2300">
    <property type="match status" value="1"/>
</dbReference>
<evidence type="ECO:0000256" key="1">
    <source>
        <dbReference type="PROSITE-ProRule" id="PRU00169"/>
    </source>
</evidence>
<evidence type="ECO:0000259" key="2">
    <source>
        <dbReference type="PROSITE" id="PS50110"/>
    </source>
</evidence>
<sequence length="103" mass="11192">MAIADDLRDAGFQTLEAANADDALDILSSEASIGAIFTDIDLHGALDGLSLAWIVRDRWPPIGIIVTSGKRRVDRDQMPDQSLFFPKPYAPQAIIEALARLVS</sequence>
<feature type="domain" description="Response regulatory" evidence="2">
    <location>
        <begin position="1"/>
        <end position="102"/>
    </location>
</feature>
<dbReference type="SUPFAM" id="SSF52172">
    <property type="entry name" value="CheY-like"/>
    <property type="match status" value="1"/>
</dbReference>
<organism evidence="3 4">
    <name type="scientific">Neorhizobium galegae bv. officinalis</name>
    <dbReference type="NCBI Taxonomy" id="323656"/>
    <lineage>
        <taxon>Bacteria</taxon>
        <taxon>Pseudomonadati</taxon>
        <taxon>Pseudomonadota</taxon>
        <taxon>Alphaproteobacteria</taxon>
        <taxon>Hyphomicrobiales</taxon>
        <taxon>Rhizobiaceae</taxon>
        <taxon>Rhizobium/Agrobacterium group</taxon>
        <taxon>Neorhizobium</taxon>
    </lineage>
</organism>
<keyword evidence="1" id="KW-0597">Phosphoprotein</keyword>
<dbReference type="PROSITE" id="PS50110">
    <property type="entry name" value="RESPONSE_REGULATORY"/>
    <property type="match status" value="1"/>
</dbReference>
<reference evidence="3 4" key="1">
    <citation type="submission" date="2014-08" db="EMBL/GenBank/DDBJ databases">
        <authorList>
            <person name="Chen Y.-H."/>
        </authorList>
    </citation>
    <scope>NUCLEOTIDE SEQUENCE [LARGE SCALE GENOMIC DNA]</scope>
</reference>
<dbReference type="EMBL" id="CCRK01000002">
    <property type="protein sequence ID" value="CDZ45990.1"/>
    <property type="molecule type" value="Genomic_DNA"/>
</dbReference>
<evidence type="ECO:0000313" key="3">
    <source>
        <dbReference type="EMBL" id="CDZ45990.1"/>
    </source>
</evidence>
<gene>
    <name evidence="3" type="ORF">NGAL_HAMBI1189_11810</name>
</gene>
<evidence type="ECO:0000313" key="4">
    <source>
        <dbReference type="Proteomes" id="UP000039660"/>
    </source>
</evidence>
<feature type="modified residue" description="4-aspartylphosphate" evidence="1">
    <location>
        <position position="39"/>
    </location>
</feature>
<protein>
    <recommendedName>
        <fullName evidence="2">Response regulatory domain-containing protein</fullName>
    </recommendedName>
</protein>
<dbReference type="AlphaFoldDB" id="A0A0T7GFE4"/>
<dbReference type="InterPro" id="IPR001789">
    <property type="entry name" value="Sig_transdc_resp-reg_receiver"/>
</dbReference>
<dbReference type="Proteomes" id="UP000039660">
    <property type="component" value="Unassembled WGS sequence"/>
</dbReference>
<accession>A0A0T7GFE4</accession>
<proteinExistence type="predicted"/>
<dbReference type="GO" id="GO:0000160">
    <property type="term" value="P:phosphorelay signal transduction system"/>
    <property type="evidence" value="ECO:0007669"/>
    <property type="project" value="InterPro"/>
</dbReference>
<name>A0A0T7GFE4_NEOGA</name>
<dbReference type="InterPro" id="IPR011006">
    <property type="entry name" value="CheY-like_superfamily"/>
</dbReference>